<proteinExistence type="predicted"/>
<dbReference type="PROSITE" id="PS50405">
    <property type="entry name" value="GST_CTER"/>
    <property type="match status" value="1"/>
</dbReference>
<accession>A0A0H5R6W3</accession>
<name>A0A0H5R6W3_9EUKA</name>
<dbReference type="Gene3D" id="3.40.30.10">
    <property type="entry name" value="Glutaredoxin"/>
    <property type="match status" value="1"/>
</dbReference>
<dbReference type="PANTHER" id="PTHR44051">
    <property type="entry name" value="GLUTATHIONE S-TRANSFERASE-RELATED"/>
    <property type="match status" value="1"/>
</dbReference>
<dbReference type="PANTHER" id="PTHR44051:SF8">
    <property type="entry name" value="GLUTATHIONE S-TRANSFERASE GSTA"/>
    <property type="match status" value="1"/>
</dbReference>
<dbReference type="CDD" id="cd03188">
    <property type="entry name" value="GST_C_Beta"/>
    <property type="match status" value="1"/>
</dbReference>
<dbReference type="SUPFAM" id="SSF52833">
    <property type="entry name" value="Thioredoxin-like"/>
    <property type="match status" value="1"/>
</dbReference>
<sequence>MVAQLYYTPTSCGAASFICAQKAGLLGTKVQANEANISTKKVVTGPNKDKDFCGINPKGNVPAIVTDDNAVLNENVATLAWIADQNPSAELAPPKNTNQYYEFLSKLSYLASEVHAVCGPLFNPQTPNEVKAFMKTKLMTKFDYISKNEFKRGKYLMGAKISAADVYFYVILSWMKYLNIDVSEYPVLKKFSEDVGSLDFVKAGHAAMAAASPPQ</sequence>
<dbReference type="SUPFAM" id="SSF47616">
    <property type="entry name" value="GST C-terminal domain-like"/>
    <property type="match status" value="1"/>
</dbReference>
<dbReference type="InterPro" id="IPR036249">
    <property type="entry name" value="Thioredoxin-like_sf"/>
</dbReference>
<dbReference type="Pfam" id="PF14497">
    <property type="entry name" value="GST_C_3"/>
    <property type="match status" value="1"/>
</dbReference>
<evidence type="ECO:0000259" key="1">
    <source>
        <dbReference type="PROSITE" id="PS50405"/>
    </source>
</evidence>
<evidence type="ECO:0000313" key="2">
    <source>
        <dbReference type="EMBL" id="CRZ09492.1"/>
    </source>
</evidence>
<dbReference type="Gene3D" id="1.20.1050.10">
    <property type="match status" value="1"/>
</dbReference>
<feature type="domain" description="GST C-terminal" evidence="1">
    <location>
        <begin position="96"/>
        <end position="215"/>
    </location>
</feature>
<dbReference type="InterPro" id="IPR004046">
    <property type="entry name" value="GST_C"/>
</dbReference>
<reference evidence="2" key="1">
    <citation type="submission" date="2015-04" db="EMBL/GenBank/DDBJ databases">
        <title>The genome sequence of the plant pathogenic Rhizarian Plasmodiophora brassicae reveals insights in its biotrophic life cycle and the origin of chitin synthesis.</title>
        <authorList>
            <person name="Schwelm A."/>
            <person name="Fogelqvist J."/>
            <person name="Knaust A."/>
            <person name="Julke S."/>
            <person name="Lilja T."/>
            <person name="Dhandapani V."/>
            <person name="Bonilla-Rosso G."/>
            <person name="Karlsson M."/>
            <person name="Shevchenko A."/>
            <person name="Choi S.R."/>
            <person name="Kim H.G."/>
            <person name="Park J.Y."/>
            <person name="Lim Y.P."/>
            <person name="Ludwig-Muller J."/>
            <person name="Dixelius C."/>
        </authorList>
    </citation>
    <scope>NUCLEOTIDE SEQUENCE</scope>
    <source>
        <tissue evidence="2">Potato root galls</tissue>
    </source>
</reference>
<dbReference type="AlphaFoldDB" id="A0A0H5R6W3"/>
<dbReference type="InterPro" id="IPR036282">
    <property type="entry name" value="Glutathione-S-Trfase_C_sf"/>
</dbReference>
<organism evidence="2">
    <name type="scientific">Spongospora subterranea</name>
    <dbReference type="NCBI Taxonomy" id="70186"/>
    <lineage>
        <taxon>Eukaryota</taxon>
        <taxon>Sar</taxon>
        <taxon>Rhizaria</taxon>
        <taxon>Endomyxa</taxon>
        <taxon>Phytomyxea</taxon>
        <taxon>Plasmodiophorida</taxon>
        <taxon>Plasmodiophoridae</taxon>
        <taxon>Spongospora</taxon>
    </lineage>
</organism>
<protein>
    <recommendedName>
        <fullName evidence="1">GST C-terminal domain-containing protein</fullName>
    </recommendedName>
</protein>
<dbReference type="EMBL" id="HACM01009050">
    <property type="protein sequence ID" value="CRZ09492.1"/>
    <property type="molecule type" value="Transcribed_RNA"/>
</dbReference>
<dbReference type="InterPro" id="IPR010987">
    <property type="entry name" value="Glutathione-S-Trfase_C-like"/>
</dbReference>